<feature type="region of interest" description="Disordered" evidence="8">
    <location>
        <begin position="633"/>
        <end position="663"/>
    </location>
</feature>
<dbReference type="OrthoDB" id="2154091at2759"/>
<dbReference type="GO" id="GO:0005634">
    <property type="term" value="C:nucleus"/>
    <property type="evidence" value="ECO:0007669"/>
    <property type="project" value="UniProtKB-SubCell"/>
</dbReference>
<keyword evidence="6" id="KW-0804">Transcription</keyword>
<keyword evidence="2" id="KW-0479">Metal-binding</keyword>
<dbReference type="SUPFAM" id="SSF57701">
    <property type="entry name" value="Zn2/Cys6 DNA-binding domain"/>
    <property type="match status" value="1"/>
</dbReference>
<protein>
    <recommendedName>
        <fullName evidence="9">Zn(2)-C6 fungal-type domain-containing protein</fullName>
    </recommendedName>
</protein>
<dbReference type="PROSITE" id="PS00463">
    <property type="entry name" value="ZN2_CY6_FUNGAL_1"/>
    <property type="match status" value="1"/>
</dbReference>
<dbReference type="PANTHER" id="PTHR31313:SF77">
    <property type="entry name" value="ZN(II)2CYS6 TRANSCRIPTION FACTOR (EUROFUNG)"/>
    <property type="match status" value="1"/>
</dbReference>
<dbReference type="PROSITE" id="PS50048">
    <property type="entry name" value="ZN2_CY6_FUNGAL_2"/>
    <property type="match status" value="1"/>
</dbReference>
<organism evidence="10 11">
    <name type="scientific">Curvularia kusanoi</name>
    <name type="common">Cochliobolus kusanoi</name>
    <dbReference type="NCBI Taxonomy" id="90978"/>
    <lineage>
        <taxon>Eukaryota</taxon>
        <taxon>Fungi</taxon>
        <taxon>Dikarya</taxon>
        <taxon>Ascomycota</taxon>
        <taxon>Pezizomycotina</taxon>
        <taxon>Dothideomycetes</taxon>
        <taxon>Pleosporomycetidae</taxon>
        <taxon>Pleosporales</taxon>
        <taxon>Pleosporineae</taxon>
        <taxon>Pleosporaceae</taxon>
        <taxon>Curvularia</taxon>
    </lineage>
</organism>
<dbReference type="Pfam" id="PF00172">
    <property type="entry name" value="Zn_clus"/>
    <property type="match status" value="1"/>
</dbReference>
<dbReference type="GO" id="GO:0000981">
    <property type="term" value="F:DNA-binding transcription factor activity, RNA polymerase II-specific"/>
    <property type="evidence" value="ECO:0007669"/>
    <property type="project" value="InterPro"/>
</dbReference>
<dbReference type="CDD" id="cd00067">
    <property type="entry name" value="GAL4"/>
    <property type="match status" value="1"/>
</dbReference>
<dbReference type="CDD" id="cd12148">
    <property type="entry name" value="fungal_TF_MHR"/>
    <property type="match status" value="1"/>
</dbReference>
<reference evidence="10" key="1">
    <citation type="submission" date="2019-04" db="EMBL/GenBank/DDBJ databases">
        <title>Sequencing of skin fungus with MAO and IRED activity.</title>
        <authorList>
            <person name="Marsaioli A.J."/>
            <person name="Bonatto J.M.C."/>
            <person name="Reis Junior O."/>
        </authorList>
    </citation>
    <scope>NUCLEOTIDE SEQUENCE</scope>
    <source>
        <strain evidence="10">30M1</strain>
    </source>
</reference>
<evidence type="ECO:0000259" key="9">
    <source>
        <dbReference type="PROSITE" id="PS50048"/>
    </source>
</evidence>
<feature type="domain" description="Zn(2)-C6 fungal-type" evidence="9">
    <location>
        <begin position="22"/>
        <end position="52"/>
    </location>
</feature>
<comment type="subcellular location">
    <subcellularLocation>
        <location evidence="1">Nucleus</location>
    </subcellularLocation>
</comment>
<dbReference type="PANTHER" id="PTHR31313">
    <property type="entry name" value="TY1 ENHANCER ACTIVATOR"/>
    <property type="match status" value="1"/>
</dbReference>
<evidence type="ECO:0000256" key="1">
    <source>
        <dbReference type="ARBA" id="ARBA00004123"/>
    </source>
</evidence>
<dbReference type="AlphaFoldDB" id="A0A9P4TMG7"/>
<dbReference type="InterPro" id="IPR051615">
    <property type="entry name" value="Transcr_Regulatory_Elem"/>
</dbReference>
<evidence type="ECO:0000256" key="6">
    <source>
        <dbReference type="ARBA" id="ARBA00023163"/>
    </source>
</evidence>
<dbReference type="InterPro" id="IPR001138">
    <property type="entry name" value="Zn2Cys6_DnaBD"/>
</dbReference>
<name>A0A9P4TMG7_CURKU</name>
<keyword evidence="5" id="KW-0238">DNA-binding</keyword>
<evidence type="ECO:0000256" key="4">
    <source>
        <dbReference type="ARBA" id="ARBA00023015"/>
    </source>
</evidence>
<keyword evidence="4" id="KW-0805">Transcription regulation</keyword>
<dbReference type="SMART" id="SM00906">
    <property type="entry name" value="Fungal_trans"/>
    <property type="match status" value="1"/>
</dbReference>
<dbReference type="SMART" id="SM00066">
    <property type="entry name" value="GAL4"/>
    <property type="match status" value="1"/>
</dbReference>
<accession>A0A9P4TMG7</accession>
<keyword evidence="11" id="KW-1185">Reference proteome</keyword>
<evidence type="ECO:0000256" key="8">
    <source>
        <dbReference type="SAM" id="MobiDB-lite"/>
    </source>
</evidence>
<keyword evidence="3" id="KW-0862">Zinc</keyword>
<dbReference type="InterPro" id="IPR036864">
    <property type="entry name" value="Zn2-C6_fun-type_DNA-bd_sf"/>
</dbReference>
<dbReference type="GO" id="GO:0003677">
    <property type="term" value="F:DNA binding"/>
    <property type="evidence" value="ECO:0007669"/>
    <property type="project" value="UniProtKB-KW"/>
</dbReference>
<dbReference type="GO" id="GO:0006351">
    <property type="term" value="P:DNA-templated transcription"/>
    <property type="evidence" value="ECO:0007669"/>
    <property type="project" value="InterPro"/>
</dbReference>
<evidence type="ECO:0000313" key="10">
    <source>
        <dbReference type="EMBL" id="KAF3008842.1"/>
    </source>
</evidence>
<comment type="caution">
    <text evidence="10">The sequence shown here is derived from an EMBL/GenBank/DDBJ whole genome shotgun (WGS) entry which is preliminary data.</text>
</comment>
<gene>
    <name evidence="10" type="ORF">E8E13_010832</name>
</gene>
<evidence type="ECO:0000256" key="5">
    <source>
        <dbReference type="ARBA" id="ARBA00023125"/>
    </source>
</evidence>
<dbReference type="InterPro" id="IPR007219">
    <property type="entry name" value="XnlR_reg_dom"/>
</dbReference>
<evidence type="ECO:0000256" key="2">
    <source>
        <dbReference type="ARBA" id="ARBA00022723"/>
    </source>
</evidence>
<proteinExistence type="predicted"/>
<dbReference type="Pfam" id="PF04082">
    <property type="entry name" value="Fungal_trans"/>
    <property type="match status" value="1"/>
</dbReference>
<sequence length="706" mass="78037">MSSAASRSLPLASKQQKHVTTACLNCRKRKIKCDGARPSCSNCSLHSQQCNYQLGVDKRKISVKDRLAAVEAYAQELERLLTASGIPLPRDGQASATAMYFQSSATSCPPTGTPQADEHNFCSQRGGPVIAPSAGPVYSSPIEGSSPLVDQITGSLGSLQLAEDGQLRFYGATSNLHLLVKGTRRFAKRQGLTHPSEVQAVLQAAGVGQIVDAELEEHLIRLYFCWEDPSIHLVQEEVFYRERERCKSGCGTSKLYSEVLVNSMCAVGASFTSRHCETLPENLVDFFASRARALLDVELDSPTLSTVQSLGILSGVESIRTLDARGWLYSGMAVRLATDLGLHLDSQIYLDAGIIDHEEALARRVVFWGAFIHERMWSLYLGRPVSLNESFITTPPYVAGVTEQKYWQPYIDDCEDSIFPQLPDPIEELHKNNASLCAKMTRVRETLYSDAVNSAVSAQQLHDFASNMRAELVGWHEHLPDSLRVDLTSISALYVPHVIQLHMQYHTLMILVHRPFFAATIMTMPDVAFSDPLVGRTSCTDSARSISKLLQIYRRLYGLRRINIQAVHLIFTASLVHVLNACESVEPSLKNSAWKDLEVCQQALSELSKGFQSASRALEVVNGIKDELLRATRENAKRSSSDSSTMEPDGDVNAKRHRASAVPRTAEVLPENIERASQGDPIWGNSMNGNDSIFWSELTSLDFSNF</sequence>
<evidence type="ECO:0000313" key="11">
    <source>
        <dbReference type="Proteomes" id="UP000801428"/>
    </source>
</evidence>
<dbReference type="Proteomes" id="UP000801428">
    <property type="component" value="Unassembled WGS sequence"/>
</dbReference>
<evidence type="ECO:0000256" key="3">
    <source>
        <dbReference type="ARBA" id="ARBA00022833"/>
    </source>
</evidence>
<keyword evidence="7" id="KW-0539">Nucleus</keyword>
<dbReference type="GO" id="GO:0008270">
    <property type="term" value="F:zinc ion binding"/>
    <property type="evidence" value="ECO:0007669"/>
    <property type="project" value="InterPro"/>
</dbReference>
<dbReference type="Gene3D" id="4.10.240.10">
    <property type="entry name" value="Zn(2)-C6 fungal-type DNA-binding domain"/>
    <property type="match status" value="1"/>
</dbReference>
<evidence type="ECO:0000256" key="7">
    <source>
        <dbReference type="ARBA" id="ARBA00023242"/>
    </source>
</evidence>
<dbReference type="EMBL" id="SWKU01000003">
    <property type="protein sequence ID" value="KAF3008842.1"/>
    <property type="molecule type" value="Genomic_DNA"/>
</dbReference>